<dbReference type="Pfam" id="PF01008">
    <property type="entry name" value="IF-2B"/>
    <property type="match status" value="1"/>
</dbReference>
<dbReference type="EMBL" id="CM001440">
    <property type="protein sequence ID" value="EHR59921.1"/>
    <property type="molecule type" value="Genomic_DNA"/>
</dbReference>
<dbReference type="PANTHER" id="PTHR43475:SF1">
    <property type="entry name" value="METHYLTHIORIBOSE-1-PHOSPHATE ISOMERASE"/>
    <property type="match status" value="1"/>
</dbReference>
<comment type="function">
    <text evidence="3">Catalyzes the interconversion of methylthioribose-1-phosphate (MTR-1-P) into methylthioribulose-1-phosphate (MTRu-1-P).</text>
</comment>
<feature type="binding site" evidence="3">
    <location>
        <position position="194"/>
    </location>
    <ligand>
        <name>substrate</name>
    </ligand>
</feature>
<keyword evidence="3" id="KW-0028">Amino-acid biosynthesis</keyword>
<protein>
    <recommendedName>
        <fullName evidence="3">Methylthioribose-1-phosphate isomerase</fullName>
        <shortName evidence="3">M1Pi</shortName>
        <shortName evidence="3">MTR-1-P isomerase</shortName>
        <ecNumber evidence="3">5.3.1.23</ecNumber>
    </recommendedName>
    <alternativeName>
        <fullName evidence="3">S-methyl-5-thioribose-1-phosphate isomerase</fullName>
    </alternativeName>
</protein>
<evidence type="ECO:0000313" key="5">
    <source>
        <dbReference type="Proteomes" id="UP000002791"/>
    </source>
</evidence>
<dbReference type="NCBIfam" id="NF004326">
    <property type="entry name" value="PRK05720.1"/>
    <property type="match status" value="1"/>
</dbReference>
<dbReference type="STRING" id="882082.SaccyDRAFT_1008"/>
<comment type="catalytic activity">
    <reaction evidence="2 3">
        <text>5-(methylsulfanyl)-alpha-D-ribose 1-phosphate = 5-(methylsulfanyl)-D-ribulose 1-phosphate</text>
        <dbReference type="Rhea" id="RHEA:19989"/>
        <dbReference type="ChEBI" id="CHEBI:58533"/>
        <dbReference type="ChEBI" id="CHEBI:58548"/>
        <dbReference type="EC" id="5.3.1.23"/>
    </reaction>
</comment>
<dbReference type="InterPro" id="IPR000649">
    <property type="entry name" value="IF-2B-related"/>
</dbReference>
<keyword evidence="3" id="KW-0486">Methionine biosynthesis</keyword>
<dbReference type="Proteomes" id="UP000002791">
    <property type="component" value="Chromosome"/>
</dbReference>
<dbReference type="RefSeq" id="WP_005454163.1">
    <property type="nucleotide sequence ID" value="NZ_CM001440.1"/>
</dbReference>
<feature type="active site" description="Proton donor" evidence="3">
    <location>
        <position position="235"/>
    </location>
</feature>
<keyword evidence="5" id="KW-1185">Reference proteome</keyword>
<accession>H5XMH2</accession>
<dbReference type="InterPro" id="IPR042529">
    <property type="entry name" value="IF_2B-like_C"/>
</dbReference>
<dbReference type="InterPro" id="IPR037171">
    <property type="entry name" value="NagB/RpiA_transferase-like"/>
</dbReference>
<dbReference type="Gene3D" id="3.40.50.10470">
    <property type="entry name" value="Translation initiation factor eif-2b, domain 2"/>
    <property type="match status" value="1"/>
</dbReference>
<keyword evidence="1 3" id="KW-0413">Isomerase</keyword>
<dbReference type="InterPro" id="IPR005251">
    <property type="entry name" value="IF-M1Pi"/>
</dbReference>
<dbReference type="FunFam" id="3.40.50.10470:FF:000006">
    <property type="entry name" value="Methylthioribose-1-phosphate isomerase"/>
    <property type="match status" value="1"/>
</dbReference>
<dbReference type="AlphaFoldDB" id="H5XMH2"/>
<comment type="pathway">
    <text evidence="3">Amino-acid biosynthesis; L-methionine biosynthesis via salvage pathway; L-methionine from S-methyl-5-thio-alpha-D-ribose 1-phosphate: step 1/6.</text>
</comment>
<dbReference type="eggNOG" id="COG0182">
    <property type="taxonomic scope" value="Bacteria"/>
</dbReference>
<dbReference type="PANTHER" id="PTHR43475">
    <property type="entry name" value="METHYLTHIORIBOSE-1-PHOSPHATE ISOMERASE"/>
    <property type="match status" value="1"/>
</dbReference>
<dbReference type="NCBIfam" id="TIGR00524">
    <property type="entry name" value="eIF-2B_rel"/>
    <property type="match status" value="1"/>
</dbReference>
<feature type="binding site" evidence="3">
    <location>
        <begin position="245"/>
        <end position="246"/>
    </location>
    <ligand>
        <name>substrate</name>
    </ligand>
</feature>
<dbReference type="OrthoDB" id="9803436at2"/>
<gene>
    <name evidence="3" type="primary">mtnA</name>
    <name evidence="4" type="ORF">SaccyDRAFT_1008</name>
</gene>
<dbReference type="EC" id="5.3.1.23" evidence="3"/>
<dbReference type="FunFam" id="1.20.120.420:FF:000003">
    <property type="entry name" value="Methylthioribose-1-phosphate isomerase"/>
    <property type="match status" value="1"/>
</dbReference>
<comment type="similarity">
    <text evidence="3">Belongs to the EIF-2B alpha/beta/delta subunits family. MtnA subfamily.</text>
</comment>
<feature type="site" description="Transition state stabilizer" evidence="3">
    <location>
        <position position="155"/>
    </location>
</feature>
<name>H5XMH2_9PSEU</name>
<sequence>MVLVLRTIDWDTDAVVIIDQTALPGRLRTLRLDTVDALVEAIRRLAVRGAPALGAAGALGVALTAREHGTASAEALATVRAEADRIACARPTAVNLRHGVERALALLEHGPDAVLADALAMLDEDERINRAASRHAADLLLRRCPDRPLRVLTHCNTGRLATVAWGTALGTVRHLHADGRLDVVLADETRPLLQGSRLTAWELADEGVPCRVLPDSAAAAAMARGMVDCVVVGADRVAANGDTANKIGTYGLAVVAAHHDLPFVVVATESTVDRSLPDGSGIVVEERGGEEITHLAGIPVAPEGTAVFNPAFDVTPVELVTAVVTENGVLAEGRPRKPVEGTRLTR</sequence>
<dbReference type="UniPathway" id="UPA00904">
    <property type="reaction ID" value="UER00874"/>
</dbReference>
<dbReference type="HOGENOM" id="CLU_016218_1_2_11"/>
<dbReference type="GO" id="GO:0019509">
    <property type="term" value="P:L-methionine salvage from methylthioadenosine"/>
    <property type="evidence" value="ECO:0007669"/>
    <property type="project" value="UniProtKB-UniRule"/>
</dbReference>
<evidence type="ECO:0000256" key="1">
    <source>
        <dbReference type="ARBA" id="ARBA00023235"/>
    </source>
</evidence>
<evidence type="ECO:0000256" key="3">
    <source>
        <dbReference type="HAMAP-Rule" id="MF_01678"/>
    </source>
</evidence>
<feature type="binding site" evidence="3">
    <location>
        <begin position="48"/>
        <end position="50"/>
    </location>
    <ligand>
        <name>substrate</name>
    </ligand>
</feature>
<dbReference type="HAMAP" id="MF_01678">
    <property type="entry name" value="Salvage_MtnA"/>
    <property type="match status" value="1"/>
</dbReference>
<proteinExistence type="inferred from homology"/>
<feature type="binding site" evidence="3">
    <location>
        <position position="90"/>
    </location>
    <ligand>
        <name>substrate</name>
    </ligand>
</feature>
<dbReference type="GO" id="GO:0046523">
    <property type="term" value="F:S-methyl-5-thioribose-1-phosphate isomerase activity"/>
    <property type="evidence" value="ECO:0007669"/>
    <property type="project" value="UniProtKB-UniRule"/>
</dbReference>
<organism evidence="4 5">
    <name type="scientific">Saccharomonospora cyanea NA-134</name>
    <dbReference type="NCBI Taxonomy" id="882082"/>
    <lineage>
        <taxon>Bacteria</taxon>
        <taxon>Bacillati</taxon>
        <taxon>Actinomycetota</taxon>
        <taxon>Actinomycetes</taxon>
        <taxon>Pseudonocardiales</taxon>
        <taxon>Pseudonocardiaceae</taxon>
        <taxon>Saccharomonospora</taxon>
    </lineage>
</organism>
<dbReference type="Gene3D" id="1.20.120.420">
    <property type="entry name" value="translation initiation factor eif-2b, domain 1"/>
    <property type="match status" value="1"/>
</dbReference>
<dbReference type="SUPFAM" id="SSF100950">
    <property type="entry name" value="NagB/RpiA/CoA transferase-like"/>
    <property type="match status" value="1"/>
</dbReference>
<evidence type="ECO:0000256" key="2">
    <source>
        <dbReference type="ARBA" id="ARBA00052401"/>
    </source>
</evidence>
<dbReference type="InterPro" id="IPR027363">
    <property type="entry name" value="M1Pi_N"/>
</dbReference>
<dbReference type="NCBIfam" id="TIGR00512">
    <property type="entry name" value="salvage_mtnA"/>
    <property type="match status" value="1"/>
</dbReference>
<dbReference type="InterPro" id="IPR011559">
    <property type="entry name" value="Initiation_fac_2B_a/b/d"/>
</dbReference>
<evidence type="ECO:0000313" key="4">
    <source>
        <dbReference type="EMBL" id="EHR59921.1"/>
    </source>
</evidence>
<reference evidence="4 5" key="1">
    <citation type="submission" date="2011-11" db="EMBL/GenBank/DDBJ databases">
        <title>The Noncontiguous Finished sequence of Saccharomonospora cyanea NA-134.</title>
        <authorList>
            <consortium name="US DOE Joint Genome Institute"/>
            <person name="Lucas S."/>
            <person name="Han J."/>
            <person name="Lapidus A."/>
            <person name="Cheng J.-F."/>
            <person name="Goodwin L."/>
            <person name="Pitluck S."/>
            <person name="Peters L."/>
            <person name="Ovchinnikova G."/>
            <person name="Lu M."/>
            <person name="Detter J.C."/>
            <person name="Han C."/>
            <person name="Tapia R."/>
            <person name="Land M."/>
            <person name="Hauser L."/>
            <person name="Kyrpides N."/>
            <person name="Ivanova N."/>
            <person name="Pagani I."/>
            <person name="Brambilla E.-M."/>
            <person name="Klenk H.-P."/>
            <person name="Woyke T."/>
        </authorList>
    </citation>
    <scope>NUCLEOTIDE SEQUENCE [LARGE SCALE GENOMIC DNA]</scope>
    <source>
        <strain evidence="4 5">NA-134</strain>
    </source>
</reference>